<organism evidence="1 2">
    <name type="scientific">Trypanosoma brucei gambiense (strain MHOM/CI/86/DAL972)</name>
    <dbReference type="NCBI Taxonomy" id="679716"/>
    <lineage>
        <taxon>Eukaryota</taxon>
        <taxon>Discoba</taxon>
        <taxon>Euglenozoa</taxon>
        <taxon>Kinetoplastea</taxon>
        <taxon>Metakinetoplastina</taxon>
        <taxon>Trypanosomatida</taxon>
        <taxon>Trypanosomatidae</taxon>
        <taxon>Trypanosoma</taxon>
    </lineage>
</organism>
<sequence>MGSVLKPALWAYTDAVWFPAVSQRWRQLKDAALPSIEGCFVRVLWLLFRDIFPSSLPPRRLSASFSGFDTFLSCAGDRPAPFPWDARCCHPSDDWVFCSVGTVQTVKRSPEPFLYLCMGLFMGSWLGRPFLCLT</sequence>
<evidence type="ECO:0000313" key="2">
    <source>
        <dbReference type="Proteomes" id="UP000002316"/>
    </source>
</evidence>
<accession>C9ZZY0</accession>
<gene>
    <name evidence="1" type="ORF">TbgDal_X16380</name>
</gene>
<dbReference type="EMBL" id="FN554973">
    <property type="protein sequence ID" value="CBH16538.1"/>
    <property type="molecule type" value="Genomic_DNA"/>
</dbReference>
<name>C9ZZY0_TRYB9</name>
<dbReference type="GeneID" id="23864866"/>
<dbReference type="Proteomes" id="UP000002316">
    <property type="component" value="Chromosome 10"/>
</dbReference>
<evidence type="ECO:0000313" key="1">
    <source>
        <dbReference type="EMBL" id="CBH16538.1"/>
    </source>
</evidence>
<dbReference type="AlphaFoldDB" id="C9ZZY0"/>
<dbReference type="KEGG" id="tbg:TbgDal_X16380"/>
<protein>
    <submittedName>
        <fullName evidence="1">Uncharacterized protein</fullName>
    </submittedName>
</protein>
<proteinExistence type="predicted"/>
<reference evidence="2" key="1">
    <citation type="journal article" date="2010" name="PLoS Negl. Trop. Dis.">
        <title>The genome sequence of Trypanosoma brucei gambiense, causative agent of chronic human african trypanosomiasis.</title>
        <authorList>
            <person name="Jackson A.P."/>
            <person name="Sanders M."/>
            <person name="Berry A."/>
            <person name="McQuillan J."/>
            <person name="Aslett M.A."/>
            <person name="Quail M.A."/>
            <person name="Chukualim B."/>
            <person name="Capewell P."/>
            <person name="MacLeod A."/>
            <person name="Melville S.E."/>
            <person name="Gibson W."/>
            <person name="Barry J.D."/>
            <person name="Berriman M."/>
            <person name="Hertz-Fowler C."/>
        </authorList>
    </citation>
    <scope>NUCLEOTIDE SEQUENCE [LARGE SCALE GENOMIC DNA]</scope>
    <source>
        <strain evidence="2">MHOM/CI/86/DAL972</strain>
    </source>
</reference>
<dbReference type="RefSeq" id="XP_011778802.1">
    <property type="nucleotide sequence ID" value="XM_011780500.1"/>
</dbReference>